<reference evidence="1 2" key="1">
    <citation type="journal article" date="2015" name="Infect. Genet. Evol.">
        <title>Genomic sequences of six botulinum neurotoxin-producing strains representing three clostridial species illustrate the mobility and diversity of botulinum neurotoxin genes.</title>
        <authorList>
            <person name="Smith T.J."/>
            <person name="Hill K.K."/>
            <person name="Xie G."/>
            <person name="Foley B.T."/>
            <person name="Williamson C.H."/>
            <person name="Foster J.T."/>
            <person name="Johnson S.L."/>
            <person name="Chertkov O."/>
            <person name="Teshima H."/>
            <person name="Gibbons H.S."/>
            <person name="Johnsky L.A."/>
            <person name="Karavis M.A."/>
            <person name="Smith L.A."/>
        </authorList>
    </citation>
    <scope>NUCLEOTIDE SEQUENCE [LARGE SCALE GENOMIC DNA]</scope>
    <source>
        <strain evidence="1 2">CDC 2741</strain>
    </source>
</reference>
<proteinExistence type="predicted"/>
<protein>
    <submittedName>
        <fullName evidence="1">Uncharacterized protein</fullName>
    </submittedName>
</protein>
<sequence>MYDNAVKKMQEQSKHSKQESFIERLNYFLPTVDFDKLDESCNSVDNGYAKEILKQMHDILVEVYGTDYFDDSIYEFIEIPVVIQGRESGHIGLGIIALDLESSAEHWKT</sequence>
<dbReference type="Proteomes" id="UP000031366">
    <property type="component" value="Unassembled WGS sequence"/>
</dbReference>
<accession>A0A0C1R2T7</accession>
<comment type="caution">
    <text evidence="1">The sequence shown here is derived from an EMBL/GenBank/DDBJ whole genome shotgun (WGS) entry which is preliminary data.</text>
</comment>
<organism evidence="1 2">
    <name type="scientific">Clostridium argentinense CDC 2741</name>
    <dbReference type="NCBI Taxonomy" id="1418104"/>
    <lineage>
        <taxon>Bacteria</taxon>
        <taxon>Bacillati</taxon>
        <taxon>Bacillota</taxon>
        <taxon>Clostridia</taxon>
        <taxon>Eubacteriales</taxon>
        <taxon>Clostridiaceae</taxon>
        <taxon>Clostridium</taxon>
    </lineage>
</organism>
<keyword evidence="2" id="KW-1185">Reference proteome</keyword>
<evidence type="ECO:0000313" key="2">
    <source>
        <dbReference type="Proteomes" id="UP000031366"/>
    </source>
</evidence>
<name>A0A0C1R2T7_9CLOT</name>
<dbReference type="AlphaFoldDB" id="A0A0C1R2T7"/>
<gene>
    <name evidence="1" type="ORF">U732_3700</name>
</gene>
<evidence type="ECO:0000313" key="1">
    <source>
        <dbReference type="EMBL" id="KIE47842.1"/>
    </source>
</evidence>
<dbReference type="EMBL" id="AYSO01000013">
    <property type="protein sequence ID" value="KIE47842.1"/>
    <property type="molecule type" value="Genomic_DNA"/>
</dbReference>